<feature type="region of interest" description="Disordered" evidence="9">
    <location>
        <begin position="25"/>
        <end position="50"/>
    </location>
</feature>
<evidence type="ECO:0000256" key="7">
    <source>
        <dbReference type="ARBA" id="ARBA00022794"/>
    </source>
</evidence>
<dbReference type="SUPFAM" id="SSF50156">
    <property type="entry name" value="PDZ domain-like"/>
    <property type="match status" value="1"/>
</dbReference>
<dbReference type="InterPro" id="IPR039151">
    <property type="entry name" value="INTU"/>
</dbReference>
<proteinExistence type="inferred from homology"/>
<dbReference type="STRING" id="195883.A0A482XGN4"/>
<dbReference type="PROSITE" id="PS50106">
    <property type="entry name" value="PDZ"/>
    <property type="match status" value="1"/>
</dbReference>
<dbReference type="InterPro" id="IPR043987">
    <property type="entry name" value="CCZ1/INTU/HSP4_longin_1"/>
</dbReference>
<feature type="region of interest" description="Disordered" evidence="9">
    <location>
        <begin position="79"/>
        <end position="158"/>
    </location>
</feature>
<sequence length="958" mass="106315">MEDYGENQALLIPDSNERLRYPRIQNTRDLSDSDDESCQSDEWWDGTGSSSCSSCESELGSEADWESKVDERGELLYIESTFPSVPDNVPSTSNNINNRDTDANAATEGAKKTSTRGKLVRLIRRRSSRRSMKRKPPDNNDKEKPATGTSAKVTFRDSQEGEVRTVKLRVSNDNMGRRATLCESVLGIIASTFTDGSRIMVAGFVPNSEAMKHRSIKIGDWLRSINGQEVTIQTIDSCLRPIRPSNEIELKLQKVAACDITAHVTSSFTDDNSTSEDVYQSDLVQRLFRCHNQLVSSKEDACALSIVYLTHEGLTEDGPADQGVVYCWPPQQVNDLFDLRGAFITLHHLLIDLSHSPPISTSIVRKGSLTHIIYTPEESELLLLGIPHEKCSLPEASQLSADIVRCLKFKYQTLSRCFGNKDHRPALEQLFSSIWLQLDNSDSSTCSQFEHRFPAAHYVSLPRDAQIQIDDALSEFEANDFGSYTEDHHGSQRLYSIIGSCFFYKGYLMGSHLPSADLVDVAAFCRQMSLLSLTRLEALRSLVVWREVYPLSCNRGLPSSPSTTAPASAYHLPQGRWFMLIVGQGNSLLVTLLESAGCTIKAVGNPGPDLDYVQQAQATLKHLHKIGLPLFAEKWISNCVRPQVIAPDSPTKVSPKRSSYDNSQPSKAADSPPNKSLNTSNSSSNSKKLQEITSILKHRGSPNESTTAFSSGVSQQQQQYETSEESSVLSGGGGGDEVAPVVGRRAERERAASASDTNSQSRRSDDSDLSDPDSDWAPYMDHRRMYGSRAIDLVDLGKTLLSDVNYTLPSFLLAGMQNTLFHYVQLDFTEGLVLSPPVEREMTSSSLLFRQILNRFRSCALQIHTLLQNTVNFKRLKVQEIHESHINKSLVAIKEHGVLFETGSLETDAKKTPAPVCFWVVGRLFFAPHPKEIYVCYQESAPQNMVEIAFRLALSASG</sequence>
<feature type="domain" description="PDZ" evidence="10">
    <location>
        <begin position="165"/>
        <end position="247"/>
    </location>
</feature>
<keyword evidence="12" id="KW-1185">Reference proteome</keyword>
<dbReference type="PANTHER" id="PTHR21082">
    <property type="entry name" value="PROTEIN INTURNED"/>
    <property type="match status" value="1"/>
</dbReference>
<dbReference type="GO" id="GO:0005737">
    <property type="term" value="C:cytoplasm"/>
    <property type="evidence" value="ECO:0007669"/>
    <property type="project" value="TreeGrafter"/>
</dbReference>
<dbReference type="GO" id="GO:0009986">
    <property type="term" value="C:cell surface"/>
    <property type="evidence" value="ECO:0007669"/>
    <property type="project" value="UniProtKB-SubCell"/>
</dbReference>
<feature type="compositionally biased region" description="Low complexity" evidence="9">
    <location>
        <begin position="671"/>
        <end position="687"/>
    </location>
</feature>
<keyword evidence="7" id="KW-0970">Cilium biogenesis/degradation</keyword>
<gene>
    <name evidence="11" type="ORF">LSTR_LSTR009956</name>
</gene>
<feature type="compositionally biased region" description="Basic and acidic residues" evidence="9">
    <location>
        <begin position="135"/>
        <end position="145"/>
    </location>
</feature>
<evidence type="ECO:0000313" key="12">
    <source>
        <dbReference type="Proteomes" id="UP000291343"/>
    </source>
</evidence>
<dbReference type="FunCoup" id="A0A482XGN4">
    <property type="interactions" value="55"/>
</dbReference>
<evidence type="ECO:0000256" key="5">
    <source>
        <dbReference type="ARBA" id="ARBA00022473"/>
    </source>
</evidence>
<evidence type="ECO:0000256" key="3">
    <source>
        <dbReference type="ARBA" id="ARBA00010034"/>
    </source>
</evidence>
<feature type="compositionally biased region" description="Low complexity" evidence="9">
    <location>
        <begin position="710"/>
        <end position="729"/>
    </location>
</feature>
<evidence type="ECO:0000256" key="9">
    <source>
        <dbReference type="SAM" id="MobiDB-lite"/>
    </source>
</evidence>
<dbReference type="SMR" id="A0A482XGN4"/>
<dbReference type="InterPro" id="IPR001478">
    <property type="entry name" value="PDZ"/>
</dbReference>
<dbReference type="Pfam" id="PF19033">
    <property type="entry name" value="Intu_longin_3"/>
    <property type="match status" value="1"/>
</dbReference>
<dbReference type="Pfam" id="PF19031">
    <property type="entry name" value="Intu_longin_1"/>
    <property type="match status" value="1"/>
</dbReference>
<evidence type="ECO:0000256" key="4">
    <source>
        <dbReference type="ARBA" id="ARBA00015639"/>
    </source>
</evidence>
<feature type="compositionally biased region" description="Acidic residues" evidence="9">
    <location>
        <begin position="32"/>
        <end position="44"/>
    </location>
</feature>
<dbReference type="OrthoDB" id="10263272at2759"/>
<dbReference type="InterPro" id="IPR036034">
    <property type="entry name" value="PDZ_sf"/>
</dbReference>
<feature type="compositionally biased region" description="Polar residues" evidence="9">
    <location>
        <begin position="89"/>
        <end position="98"/>
    </location>
</feature>
<feature type="region of interest" description="Disordered" evidence="9">
    <location>
        <begin position="646"/>
        <end position="779"/>
    </location>
</feature>
<evidence type="ECO:0000256" key="6">
    <source>
        <dbReference type="ARBA" id="ARBA00022490"/>
    </source>
</evidence>
<dbReference type="GO" id="GO:0007399">
    <property type="term" value="P:nervous system development"/>
    <property type="evidence" value="ECO:0007669"/>
    <property type="project" value="TreeGrafter"/>
</dbReference>
<dbReference type="InParanoid" id="A0A482XGN4"/>
<dbReference type="GO" id="GO:0060271">
    <property type="term" value="P:cilium assembly"/>
    <property type="evidence" value="ECO:0007669"/>
    <property type="project" value="InterPro"/>
</dbReference>
<feature type="compositionally biased region" description="Basic residues" evidence="9">
    <location>
        <begin position="113"/>
        <end position="134"/>
    </location>
</feature>
<dbReference type="GO" id="GO:0005929">
    <property type="term" value="C:cilium"/>
    <property type="evidence" value="ECO:0007669"/>
    <property type="project" value="TreeGrafter"/>
</dbReference>
<dbReference type="Pfam" id="PF19032">
    <property type="entry name" value="Intu_longin_2"/>
    <property type="match status" value="1"/>
</dbReference>
<accession>A0A482XGN4</accession>
<evidence type="ECO:0000256" key="2">
    <source>
        <dbReference type="ARBA" id="ARBA00004241"/>
    </source>
</evidence>
<feature type="compositionally biased region" description="Low complexity" evidence="9">
    <location>
        <begin position="752"/>
        <end position="761"/>
    </location>
</feature>
<feature type="compositionally biased region" description="Polar residues" evidence="9">
    <location>
        <begin position="656"/>
        <end position="666"/>
    </location>
</feature>
<keyword evidence="5" id="KW-0217">Developmental protein</keyword>
<dbReference type="GO" id="GO:0001736">
    <property type="term" value="P:establishment of planar polarity"/>
    <property type="evidence" value="ECO:0007669"/>
    <property type="project" value="InterPro"/>
</dbReference>
<comment type="subcellular location">
    <subcellularLocation>
        <location evidence="2">Cell surface</location>
    </subcellularLocation>
    <subcellularLocation>
        <location evidence="1">Cytoplasm</location>
        <location evidence="1">Cytoskeleton</location>
        <location evidence="1">Cilium basal body</location>
    </subcellularLocation>
</comment>
<dbReference type="AlphaFoldDB" id="A0A482XGN4"/>
<dbReference type="PANTHER" id="PTHR21082:SF4">
    <property type="entry name" value="PROTEIN INTURNED"/>
    <property type="match status" value="1"/>
</dbReference>
<name>A0A482XGN4_LAOST</name>
<evidence type="ECO:0000259" key="10">
    <source>
        <dbReference type="PROSITE" id="PS50106"/>
    </source>
</evidence>
<evidence type="ECO:0000313" key="11">
    <source>
        <dbReference type="EMBL" id="RZF45185.1"/>
    </source>
</evidence>
<organism evidence="11 12">
    <name type="scientific">Laodelphax striatellus</name>
    <name type="common">Small brown planthopper</name>
    <name type="synonym">Delphax striatella</name>
    <dbReference type="NCBI Taxonomy" id="195883"/>
    <lineage>
        <taxon>Eukaryota</taxon>
        <taxon>Metazoa</taxon>
        <taxon>Ecdysozoa</taxon>
        <taxon>Arthropoda</taxon>
        <taxon>Hexapoda</taxon>
        <taxon>Insecta</taxon>
        <taxon>Pterygota</taxon>
        <taxon>Neoptera</taxon>
        <taxon>Paraneoptera</taxon>
        <taxon>Hemiptera</taxon>
        <taxon>Auchenorrhyncha</taxon>
        <taxon>Fulgoroidea</taxon>
        <taxon>Delphacidae</taxon>
        <taxon>Criomorphinae</taxon>
        <taxon>Laodelphax</taxon>
    </lineage>
</organism>
<dbReference type="Proteomes" id="UP000291343">
    <property type="component" value="Unassembled WGS sequence"/>
</dbReference>
<dbReference type="EMBL" id="QKKF02009716">
    <property type="protein sequence ID" value="RZF45185.1"/>
    <property type="molecule type" value="Genomic_DNA"/>
</dbReference>
<protein>
    <recommendedName>
        <fullName evidence="4">Protein inturned</fullName>
    </recommendedName>
    <alternativeName>
        <fullName evidence="8">Inturned planar cell polarity effector homolog</fullName>
    </alternativeName>
</protein>
<comment type="similarity">
    <text evidence="3">Belongs to the inturned family.</text>
</comment>
<reference evidence="11 12" key="1">
    <citation type="journal article" date="2017" name="Gigascience">
        <title>Genome sequence of the small brown planthopper, Laodelphax striatellus.</title>
        <authorList>
            <person name="Zhu J."/>
            <person name="Jiang F."/>
            <person name="Wang X."/>
            <person name="Yang P."/>
            <person name="Bao Y."/>
            <person name="Zhao W."/>
            <person name="Wang W."/>
            <person name="Lu H."/>
            <person name="Wang Q."/>
            <person name="Cui N."/>
            <person name="Li J."/>
            <person name="Chen X."/>
            <person name="Luo L."/>
            <person name="Yu J."/>
            <person name="Kang L."/>
            <person name="Cui F."/>
        </authorList>
    </citation>
    <scope>NUCLEOTIDE SEQUENCE [LARGE SCALE GENOMIC DNA]</scope>
    <source>
        <strain evidence="11">Lst14</strain>
    </source>
</reference>
<comment type="caution">
    <text evidence="11">The sequence shown here is derived from an EMBL/GenBank/DDBJ whole genome shotgun (WGS) entry which is preliminary data.</text>
</comment>
<dbReference type="InterPro" id="IPR043988">
    <property type="entry name" value="CCZ1/INTU_longin_2"/>
</dbReference>
<evidence type="ECO:0000256" key="8">
    <source>
        <dbReference type="ARBA" id="ARBA00032633"/>
    </source>
</evidence>
<evidence type="ECO:0000256" key="1">
    <source>
        <dbReference type="ARBA" id="ARBA00004120"/>
    </source>
</evidence>
<dbReference type="InterPro" id="IPR043989">
    <property type="entry name" value="CCZ1/INTU/HSP4_longin_3"/>
</dbReference>
<keyword evidence="6" id="KW-0963">Cytoplasm</keyword>
<dbReference type="GO" id="GO:0016192">
    <property type="term" value="P:vesicle-mediated transport"/>
    <property type="evidence" value="ECO:0007669"/>
    <property type="project" value="InterPro"/>
</dbReference>